<dbReference type="GO" id="GO:0005524">
    <property type="term" value="F:ATP binding"/>
    <property type="evidence" value="ECO:0007669"/>
    <property type="project" value="UniProtKB-KW"/>
</dbReference>
<gene>
    <name evidence="2" type="ORF">EXM65_03830</name>
</gene>
<organism evidence="2 3">
    <name type="scientific">Clostridium botulinum</name>
    <dbReference type="NCBI Taxonomy" id="1491"/>
    <lineage>
        <taxon>Bacteria</taxon>
        <taxon>Bacillati</taxon>
        <taxon>Bacillota</taxon>
        <taxon>Clostridia</taxon>
        <taxon>Eubacteriales</taxon>
        <taxon>Clostridiaceae</taxon>
        <taxon>Clostridium</taxon>
    </lineage>
</organism>
<dbReference type="InterPro" id="IPR002789">
    <property type="entry name" value="HerA_central"/>
</dbReference>
<accession>A0A6M0SL73</accession>
<dbReference type="AlphaFoldDB" id="A0A6M0SL73"/>
<evidence type="ECO:0000313" key="3">
    <source>
        <dbReference type="Proteomes" id="UP000472355"/>
    </source>
</evidence>
<comment type="caution">
    <text evidence="2">The sequence shown here is derived from an EMBL/GenBank/DDBJ whole genome shotgun (WGS) entry which is preliminary data.</text>
</comment>
<dbReference type="PANTHER" id="PTHR42957:SF1">
    <property type="entry name" value="HELICASE MJ1565-RELATED"/>
    <property type="match status" value="1"/>
</dbReference>
<dbReference type="InterPro" id="IPR008571">
    <property type="entry name" value="HerA-like"/>
</dbReference>
<dbReference type="Proteomes" id="UP000472355">
    <property type="component" value="Unassembled WGS sequence"/>
</dbReference>
<evidence type="ECO:0000313" key="2">
    <source>
        <dbReference type="EMBL" id="NFA41737.1"/>
    </source>
</evidence>
<evidence type="ECO:0000259" key="1">
    <source>
        <dbReference type="Pfam" id="PF01935"/>
    </source>
</evidence>
<dbReference type="EMBL" id="SGKU01000007">
    <property type="protein sequence ID" value="NFA41737.1"/>
    <property type="molecule type" value="Genomic_DNA"/>
</dbReference>
<dbReference type="SUPFAM" id="SSF52540">
    <property type="entry name" value="P-loop containing nucleoside triphosphate hydrolases"/>
    <property type="match status" value="1"/>
</dbReference>
<dbReference type="CDD" id="cd01127">
    <property type="entry name" value="TrwB_TraG_TraD_VirD4"/>
    <property type="match status" value="1"/>
</dbReference>
<dbReference type="Pfam" id="PF01935">
    <property type="entry name" value="DUF87"/>
    <property type="match status" value="1"/>
</dbReference>
<dbReference type="Gene3D" id="3.40.50.300">
    <property type="entry name" value="P-loop containing nucleotide triphosphate hydrolases"/>
    <property type="match status" value="2"/>
</dbReference>
<protein>
    <submittedName>
        <fullName evidence="2">ATP-binding protein</fullName>
    </submittedName>
</protein>
<feature type="domain" description="Helicase HerA central" evidence="1">
    <location>
        <begin position="144"/>
        <end position="429"/>
    </location>
</feature>
<sequence length="599" mass="68835">MSIAMAKKPFGRIMSISGIEIMITIDEDIYKNKLEQKITIGSDVIKLYVGTVGDIFLIGDPELKDIVHYAIFEEVKLVTDINDENKNKAIIVAKVIGYQDKTNKELCFRRGVGHYPRFDSECYLLSPEEKSKLFHIDSDNGTVIGTVSGINNETISIDTNKFLNKHSVILGSTGSGKSCTVASIMQKVLMQHLYSHIIFFDLHNEYSSAFIGEDVGYKVNTITDMNFRLPYWLLNFDEFIYIFLGDNGENQNSDGIRILKDAILELKRKEHELIEAETGRIERININSPLKYSIYDLVQKLEHINESTIWVSDNSEAIDQKTGKYIKPQGNRNIKRVVDGDTKDDKVNKLEGYYGKCTQIIQRIQSIINDRRYKFLFDDKFDKSTKLYSYLEELLCIKKDGEEQKQMSILDLSTIPSEIMPTIIGVISRICFEYKVWDRKVDKVPLYLIFEESQNYIPKEKSNLTKFSINSISKIAKEGRKYGISQLIISQRPSDLCDSIISQCSNFFILRVTNPNDQNFIKNVMPDHLASLTNMIPFFENGECLVAGECVRIPSKVVIDEPKPRPNSNDVNFSKVWREELKEYSVSEAVNNWWEIENE</sequence>
<proteinExistence type="predicted"/>
<keyword evidence="2" id="KW-0547">Nucleotide-binding</keyword>
<name>A0A6M0SL73_CLOBO</name>
<dbReference type="PANTHER" id="PTHR42957">
    <property type="entry name" value="HELICASE MJ1565-RELATED"/>
    <property type="match status" value="1"/>
</dbReference>
<dbReference type="InterPro" id="IPR027417">
    <property type="entry name" value="P-loop_NTPase"/>
</dbReference>
<reference evidence="2 3" key="1">
    <citation type="submission" date="2019-02" db="EMBL/GenBank/DDBJ databases">
        <title>Genome sequencing of Clostridium botulinum clinical isolates.</title>
        <authorList>
            <person name="Brunt J."/>
            <person name="Van Vliet A.H.M."/>
            <person name="Stringer S.C."/>
            <person name="Grant K.A."/>
            <person name="Carter A.C."/>
            <person name="Peck M.W."/>
        </authorList>
    </citation>
    <scope>NUCLEOTIDE SEQUENCE [LARGE SCALE GENOMIC DNA]</scope>
    <source>
        <strain evidence="2 3">H113700579</strain>
    </source>
</reference>
<keyword evidence="2" id="KW-0067">ATP-binding</keyword>